<proteinExistence type="predicted"/>
<evidence type="ECO:0000313" key="12">
    <source>
        <dbReference type="Proteomes" id="UP001253848"/>
    </source>
</evidence>
<sequence>MQKVLIVLALLMIMLSSAKTSAQTDSLQQGTDNSLVVGVFSQPPYIIADSNGNWDGISIRLWRAVADRMNVKYELKEISRDSAVTALLNQKADIVLLEDVTPAAEKQIDFSHIYHKAEMGVASAPGTGISSIVKGFFSKRFWYIAGMLSILLLIVGSIIYFIERNSNEDNFGGERSIAKGIGSGFWWAGVTMTTIGYGDKAPVTFWGRAVALIWMLVAMAVTAVLTASLVSAVMGNSVNKIDVPGDLRNMKMVAVEGSFAADYMKQERIPFQEVKEISVALKKLKSMDAEAVLNSVPVMRYTINNDSDLSLKVQPVNIDPHYYAFGIAQGDSRREAINLAILQVLNSHLWQQELDRYVPEKKKG</sequence>
<dbReference type="PANTHER" id="PTHR11537:SF252">
    <property type="entry name" value="POTASSIUM VOLTAGE-GATED CHANNEL PROTEIN SHAW"/>
    <property type="match status" value="1"/>
</dbReference>
<keyword evidence="4 8" id="KW-1133">Transmembrane helix</keyword>
<feature type="transmembrane region" description="Helical" evidence="8">
    <location>
        <begin position="141"/>
        <end position="162"/>
    </location>
</feature>
<keyword evidence="6 8" id="KW-0472">Membrane</keyword>
<dbReference type="Pfam" id="PF00497">
    <property type="entry name" value="SBP_bac_3"/>
    <property type="match status" value="1"/>
</dbReference>
<keyword evidence="9" id="KW-0732">Signal</keyword>
<keyword evidence="2" id="KW-0813">Transport</keyword>
<dbReference type="RefSeq" id="WP_311499722.1">
    <property type="nucleotide sequence ID" value="NZ_JAVRHN010000005.1"/>
</dbReference>
<dbReference type="Gene3D" id="1.10.287.70">
    <property type="match status" value="1"/>
</dbReference>
<evidence type="ECO:0000256" key="2">
    <source>
        <dbReference type="ARBA" id="ARBA00022448"/>
    </source>
</evidence>
<evidence type="ECO:0000256" key="6">
    <source>
        <dbReference type="ARBA" id="ARBA00023136"/>
    </source>
</evidence>
<reference evidence="11 12" key="1">
    <citation type="submission" date="2023-09" db="EMBL/GenBank/DDBJ databases">
        <authorList>
            <person name="Rey-Velasco X."/>
        </authorList>
    </citation>
    <scope>NUCLEOTIDE SEQUENCE [LARGE SCALE GENOMIC DNA]</scope>
    <source>
        <strain evidence="11 12">F225</strain>
    </source>
</reference>
<dbReference type="SUPFAM" id="SSF53850">
    <property type="entry name" value="Periplasmic binding protein-like II"/>
    <property type="match status" value="1"/>
</dbReference>
<organism evidence="11 12">
    <name type="scientific">Autumnicola psychrophila</name>
    <dbReference type="NCBI Taxonomy" id="3075592"/>
    <lineage>
        <taxon>Bacteria</taxon>
        <taxon>Pseudomonadati</taxon>
        <taxon>Bacteroidota</taxon>
        <taxon>Flavobacteriia</taxon>
        <taxon>Flavobacteriales</taxon>
        <taxon>Flavobacteriaceae</taxon>
        <taxon>Autumnicola</taxon>
    </lineage>
</organism>
<feature type="transmembrane region" description="Helical" evidence="8">
    <location>
        <begin position="177"/>
        <end position="197"/>
    </location>
</feature>
<feature type="chain" id="PRO_5047140355" evidence="9">
    <location>
        <begin position="23"/>
        <end position="364"/>
    </location>
</feature>
<dbReference type="SMART" id="SM00062">
    <property type="entry name" value="PBPb"/>
    <property type="match status" value="1"/>
</dbReference>
<evidence type="ECO:0000256" key="7">
    <source>
        <dbReference type="ARBA" id="ARBA00023303"/>
    </source>
</evidence>
<dbReference type="SUPFAM" id="SSF81324">
    <property type="entry name" value="Voltage-gated potassium channels"/>
    <property type="match status" value="1"/>
</dbReference>
<comment type="caution">
    <text evidence="11">The sequence shown here is derived from an EMBL/GenBank/DDBJ whole genome shotgun (WGS) entry which is preliminary data.</text>
</comment>
<dbReference type="Gene3D" id="1.20.5.110">
    <property type="match status" value="1"/>
</dbReference>
<feature type="transmembrane region" description="Helical" evidence="8">
    <location>
        <begin position="209"/>
        <end position="230"/>
    </location>
</feature>
<dbReference type="Pfam" id="PF07885">
    <property type="entry name" value="Ion_trans_2"/>
    <property type="match status" value="1"/>
</dbReference>
<evidence type="ECO:0000313" key="11">
    <source>
        <dbReference type="EMBL" id="MDT0686333.1"/>
    </source>
</evidence>
<dbReference type="EMBL" id="JAVRHN010000005">
    <property type="protein sequence ID" value="MDT0686333.1"/>
    <property type="molecule type" value="Genomic_DNA"/>
</dbReference>
<dbReference type="InterPro" id="IPR013099">
    <property type="entry name" value="K_chnl_dom"/>
</dbReference>
<evidence type="ECO:0000259" key="10">
    <source>
        <dbReference type="SMART" id="SM00062"/>
    </source>
</evidence>
<feature type="signal peptide" evidence="9">
    <location>
        <begin position="1"/>
        <end position="22"/>
    </location>
</feature>
<keyword evidence="5" id="KW-0406">Ion transport</keyword>
<name>A0ABU3DRJ8_9FLAO</name>
<dbReference type="InterPro" id="IPR001638">
    <property type="entry name" value="Solute-binding_3/MltF_N"/>
</dbReference>
<protein>
    <submittedName>
        <fullName evidence="11">Transporter substrate-binding domain-containing protein</fullName>
    </submittedName>
</protein>
<dbReference type="Proteomes" id="UP001253848">
    <property type="component" value="Unassembled WGS sequence"/>
</dbReference>
<dbReference type="PRINTS" id="PR00169">
    <property type="entry name" value="KCHANNEL"/>
</dbReference>
<evidence type="ECO:0000256" key="3">
    <source>
        <dbReference type="ARBA" id="ARBA00022692"/>
    </source>
</evidence>
<gene>
    <name evidence="11" type="ORF">RM541_08145</name>
</gene>
<evidence type="ECO:0000256" key="1">
    <source>
        <dbReference type="ARBA" id="ARBA00004141"/>
    </source>
</evidence>
<dbReference type="Gene3D" id="3.40.190.10">
    <property type="entry name" value="Periplasmic binding protein-like II"/>
    <property type="match status" value="2"/>
</dbReference>
<dbReference type="PANTHER" id="PTHR11537">
    <property type="entry name" value="VOLTAGE-GATED POTASSIUM CHANNEL"/>
    <property type="match status" value="1"/>
</dbReference>
<evidence type="ECO:0000256" key="5">
    <source>
        <dbReference type="ARBA" id="ARBA00023065"/>
    </source>
</evidence>
<keyword evidence="3 8" id="KW-0812">Transmembrane</keyword>
<keyword evidence="12" id="KW-1185">Reference proteome</keyword>
<keyword evidence="7" id="KW-0407">Ion channel</keyword>
<accession>A0ABU3DRJ8</accession>
<dbReference type="InterPro" id="IPR028325">
    <property type="entry name" value="VG_K_chnl"/>
</dbReference>
<evidence type="ECO:0000256" key="8">
    <source>
        <dbReference type="SAM" id="Phobius"/>
    </source>
</evidence>
<feature type="domain" description="Solute-binding protein family 3/N-terminal" evidence="10">
    <location>
        <begin position="34"/>
        <end position="361"/>
    </location>
</feature>
<evidence type="ECO:0000256" key="9">
    <source>
        <dbReference type="SAM" id="SignalP"/>
    </source>
</evidence>
<comment type="subcellular location">
    <subcellularLocation>
        <location evidence="1">Membrane</location>
        <topology evidence="1">Multi-pass membrane protein</topology>
    </subcellularLocation>
</comment>
<evidence type="ECO:0000256" key="4">
    <source>
        <dbReference type="ARBA" id="ARBA00022989"/>
    </source>
</evidence>